<dbReference type="InterPro" id="IPR046042">
    <property type="entry name" value="DUF6000"/>
</dbReference>
<dbReference type="RefSeq" id="WP_242709608.1">
    <property type="nucleotide sequence ID" value="NZ_JALDAX010000004.1"/>
</dbReference>
<accession>A0ABS9XEX4</accession>
<comment type="caution">
    <text evidence="1">The sequence shown here is derived from an EMBL/GenBank/DDBJ whole genome shotgun (WGS) entry which is preliminary data.</text>
</comment>
<evidence type="ECO:0000313" key="1">
    <source>
        <dbReference type="EMBL" id="MCI3240647.1"/>
    </source>
</evidence>
<keyword evidence="2" id="KW-1185">Reference proteome</keyword>
<sequence length="311" mass="34760">MTLLSWEFDRRQVKLLRAASTVVLRCAVLIGTETGRRPTRSLVRRLRPYEDAAMHAADDDEAERLELIRRYVTPDRRYLRVGGALVGMRQRERAKFLRNLGEAADEISPRELGMLFDGGWRERKTAAWLVAVAGRTEFRQRLGELLLASEGPYAGQAYCVALATFGRSADGAPLVAYLDRYLRRPDLYYDQEAALGALLLLDARLGTDHAACFLATNGLWQQWIDGPPSKKRETPDSYREFIGLLCAFADAAAQHCSTTRRGVTAGSQSARVQRLRTAVTIHTIHHGKSGTPACTWLTCRRQGRTTGVPDQ</sequence>
<dbReference type="Pfam" id="PF19463">
    <property type="entry name" value="DUF6000"/>
    <property type="match status" value="1"/>
</dbReference>
<name>A0ABS9XEX4_9ACTN</name>
<gene>
    <name evidence="1" type="ORF">MQN93_13040</name>
</gene>
<reference evidence="1" key="1">
    <citation type="submission" date="2022-03" db="EMBL/GenBank/DDBJ databases">
        <title>Streptomyces 7R015 and 7R016 isolated from Barleria lupulina in Thailand.</title>
        <authorList>
            <person name="Kanchanasin P."/>
            <person name="Phongsopitanun W."/>
            <person name="Tanasupawat S."/>
        </authorList>
    </citation>
    <scope>NUCLEOTIDE SEQUENCE</scope>
    <source>
        <strain evidence="1">7R016</strain>
    </source>
</reference>
<dbReference type="Proteomes" id="UP001165270">
    <property type="component" value="Unassembled WGS sequence"/>
</dbReference>
<organism evidence="1 2">
    <name type="scientific">Streptomyces spinosisporus</name>
    <dbReference type="NCBI Taxonomy" id="2927582"/>
    <lineage>
        <taxon>Bacteria</taxon>
        <taxon>Bacillati</taxon>
        <taxon>Actinomycetota</taxon>
        <taxon>Actinomycetes</taxon>
        <taxon>Kitasatosporales</taxon>
        <taxon>Streptomycetaceae</taxon>
        <taxon>Streptomyces</taxon>
    </lineage>
</organism>
<dbReference type="EMBL" id="JALDAX010000004">
    <property type="protein sequence ID" value="MCI3240647.1"/>
    <property type="molecule type" value="Genomic_DNA"/>
</dbReference>
<proteinExistence type="predicted"/>
<protein>
    <submittedName>
        <fullName evidence="1">DUF6000 family protein</fullName>
    </submittedName>
</protein>
<evidence type="ECO:0000313" key="2">
    <source>
        <dbReference type="Proteomes" id="UP001165270"/>
    </source>
</evidence>